<dbReference type="AlphaFoldDB" id="A0A2G9TBZ5"/>
<keyword evidence="3" id="KW-1185">Reference proteome</keyword>
<organism evidence="2 3">
    <name type="scientific">Teladorsagia circumcincta</name>
    <name type="common">Brown stomach worm</name>
    <name type="synonym">Ostertagia circumcincta</name>
    <dbReference type="NCBI Taxonomy" id="45464"/>
    <lineage>
        <taxon>Eukaryota</taxon>
        <taxon>Metazoa</taxon>
        <taxon>Ecdysozoa</taxon>
        <taxon>Nematoda</taxon>
        <taxon>Chromadorea</taxon>
        <taxon>Rhabditida</taxon>
        <taxon>Rhabditina</taxon>
        <taxon>Rhabditomorpha</taxon>
        <taxon>Strongyloidea</taxon>
        <taxon>Trichostrongylidae</taxon>
        <taxon>Teladorsagia</taxon>
    </lineage>
</organism>
<evidence type="ECO:0000313" key="3">
    <source>
        <dbReference type="Proteomes" id="UP000230423"/>
    </source>
</evidence>
<reference evidence="2 3" key="1">
    <citation type="submission" date="2015-09" db="EMBL/GenBank/DDBJ databases">
        <title>Draft genome of the parasitic nematode Teladorsagia circumcincta isolate WARC Sus (inbred).</title>
        <authorList>
            <person name="Mitreva M."/>
        </authorList>
    </citation>
    <scope>NUCLEOTIDE SEQUENCE [LARGE SCALE GENOMIC DNA]</scope>
    <source>
        <strain evidence="2 3">S</strain>
    </source>
</reference>
<feature type="coiled-coil region" evidence="1">
    <location>
        <begin position="11"/>
        <end position="38"/>
    </location>
</feature>
<protein>
    <submittedName>
        <fullName evidence="2">Uncharacterized protein</fullName>
    </submittedName>
</protein>
<accession>A0A2G9TBZ5</accession>
<keyword evidence="1" id="KW-0175">Coiled coil</keyword>
<name>A0A2G9TBZ5_TELCI</name>
<feature type="non-terminal residue" evidence="2">
    <location>
        <position position="111"/>
    </location>
</feature>
<dbReference type="OrthoDB" id="5872998at2759"/>
<evidence type="ECO:0000256" key="1">
    <source>
        <dbReference type="SAM" id="Coils"/>
    </source>
</evidence>
<evidence type="ECO:0000313" key="2">
    <source>
        <dbReference type="EMBL" id="PIO55408.1"/>
    </source>
</evidence>
<dbReference type="Proteomes" id="UP000230423">
    <property type="component" value="Unassembled WGS sequence"/>
</dbReference>
<gene>
    <name evidence="2" type="ORF">TELCIR_23206</name>
</gene>
<dbReference type="EMBL" id="KZ386251">
    <property type="protein sequence ID" value="PIO55408.1"/>
    <property type="molecule type" value="Genomic_DNA"/>
</dbReference>
<sequence>YAVRFYCCVWYKEILEDLQELEARYAESKRENLSEKEHRKNESRHMKKVKRAQAQKIFLIDLLGRQKGQAKKIREREIVTGITSESTVSLRTKAMRCLTQIIESDQSVLLM</sequence>
<feature type="non-terminal residue" evidence="2">
    <location>
        <position position="1"/>
    </location>
</feature>
<proteinExistence type="predicted"/>